<dbReference type="OMA" id="GPERMQI"/>
<evidence type="ECO:0000256" key="1">
    <source>
        <dbReference type="ARBA" id="ARBA00000815"/>
    </source>
</evidence>
<dbReference type="InterPro" id="IPR006434">
    <property type="entry name" value="Pyrimidine_nucleotidase_eu"/>
</dbReference>
<keyword evidence="5" id="KW-0547">Nucleotide-binding</keyword>
<dbReference type="SFLD" id="SFLDS00003">
    <property type="entry name" value="Haloacid_Dehalogenase"/>
    <property type="match status" value="1"/>
</dbReference>
<comment type="similarity">
    <text evidence="2">Belongs to the pyrimidine 5'-nucleotidase family.</text>
</comment>
<evidence type="ECO:0000256" key="8">
    <source>
        <dbReference type="ARBA" id="ARBA00023080"/>
    </source>
</evidence>
<organism evidence="9 10">
    <name type="scientific">Monosiga brevicollis</name>
    <name type="common">Choanoflagellate</name>
    <dbReference type="NCBI Taxonomy" id="81824"/>
    <lineage>
        <taxon>Eukaryota</taxon>
        <taxon>Choanoflagellata</taxon>
        <taxon>Craspedida</taxon>
        <taxon>Salpingoecidae</taxon>
        <taxon>Monosiga</taxon>
    </lineage>
</organism>
<dbReference type="InParanoid" id="A9UW86"/>
<name>A9UW86_MONBE</name>
<dbReference type="Pfam" id="PF05822">
    <property type="entry name" value="UMPH-1"/>
    <property type="match status" value="1"/>
</dbReference>
<accession>A9UW86</accession>
<dbReference type="KEGG" id="mbr:MONBRDRAFT_21372"/>
<dbReference type="eggNOG" id="KOG3128">
    <property type="taxonomic scope" value="Eukaryota"/>
</dbReference>
<dbReference type="GO" id="GO:0008253">
    <property type="term" value="F:5'-nucleotidase activity"/>
    <property type="evidence" value="ECO:0000318"/>
    <property type="project" value="GO_Central"/>
</dbReference>
<dbReference type="GO" id="GO:0000287">
    <property type="term" value="F:magnesium ion binding"/>
    <property type="evidence" value="ECO:0007669"/>
    <property type="project" value="InterPro"/>
</dbReference>
<evidence type="ECO:0000313" key="10">
    <source>
        <dbReference type="Proteomes" id="UP000001357"/>
    </source>
</evidence>
<dbReference type="InterPro" id="IPR036412">
    <property type="entry name" value="HAD-like_sf"/>
</dbReference>
<comment type="catalytic activity">
    <reaction evidence="1">
        <text>a ribonucleoside 5'-phosphate + H2O = a ribonucleoside + phosphate</text>
        <dbReference type="Rhea" id="RHEA:12484"/>
        <dbReference type="ChEBI" id="CHEBI:15377"/>
        <dbReference type="ChEBI" id="CHEBI:18254"/>
        <dbReference type="ChEBI" id="CHEBI:43474"/>
        <dbReference type="ChEBI" id="CHEBI:58043"/>
        <dbReference type="EC" id="3.1.3.5"/>
    </reaction>
</comment>
<dbReference type="FunCoup" id="A9UW86">
    <property type="interactions" value="1154"/>
</dbReference>
<proteinExistence type="inferred from homology"/>
<evidence type="ECO:0000256" key="6">
    <source>
        <dbReference type="ARBA" id="ARBA00022801"/>
    </source>
</evidence>
<keyword evidence="10" id="KW-1185">Reference proteome</keyword>
<dbReference type="GO" id="GO:0005737">
    <property type="term" value="C:cytoplasm"/>
    <property type="evidence" value="ECO:0000318"/>
    <property type="project" value="GO_Central"/>
</dbReference>
<evidence type="ECO:0000256" key="5">
    <source>
        <dbReference type="ARBA" id="ARBA00022741"/>
    </source>
</evidence>
<dbReference type="FunFam" id="1.10.150.340:FF:000001">
    <property type="entry name" value="Cytosolic 5-nucleotidase 3-like"/>
    <property type="match status" value="1"/>
</dbReference>
<evidence type="ECO:0000313" key="9">
    <source>
        <dbReference type="EMBL" id="EDQ90521.1"/>
    </source>
</evidence>
<keyword evidence="7" id="KW-0460">Magnesium</keyword>
<dbReference type="SUPFAM" id="SSF56784">
    <property type="entry name" value="HAD-like"/>
    <property type="match status" value="1"/>
</dbReference>
<dbReference type="Gene3D" id="3.40.50.1000">
    <property type="entry name" value="HAD superfamily/HAD-like"/>
    <property type="match status" value="1"/>
</dbReference>
<dbReference type="GO" id="GO:0009117">
    <property type="term" value="P:nucleotide metabolic process"/>
    <property type="evidence" value="ECO:0007669"/>
    <property type="project" value="UniProtKB-KW"/>
</dbReference>
<protein>
    <recommendedName>
        <fullName evidence="3">5'-nucleotidase</fullName>
        <ecNumber evidence="3">3.1.3.5</ecNumber>
    </recommendedName>
</protein>
<evidence type="ECO:0000256" key="3">
    <source>
        <dbReference type="ARBA" id="ARBA00012643"/>
    </source>
</evidence>
<keyword evidence="4" id="KW-0479">Metal-binding</keyword>
<dbReference type="RefSeq" id="XP_001744572.1">
    <property type="nucleotide sequence ID" value="XM_001744520.1"/>
</dbReference>
<dbReference type="Proteomes" id="UP000001357">
    <property type="component" value="Unassembled WGS sequence"/>
</dbReference>
<evidence type="ECO:0000256" key="7">
    <source>
        <dbReference type="ARBA" id="ARBA00022842"/>
    </source>
</evidence>
<dbReference type="EMBL" id="CH991547">
    <property type="protein sequence ID" value="EDQ90521.1"/>
    <property type="molecule type" value="Genomic_DNA"/>
</dbReference>
<dbReference type="SFLD" id="SFLDG01128">
    <property type="entry name" value="C1.4:_5'-Nucleotidase_Like"/>
    <property type="match status" value="1"/>
</dbReference>
<dbReference type="Gene3D" id="1.10.150.340">
    <property type="entry name" value="Pyrimidine 5'-nucleotidase (UMPH-1), N-terminal domain"/>
    <property type="match status" value="1"/>
</dbReference>
<keyword evidence="8" id="KW-0546">Nucleotide metabolism</keyword>
<keyword evidence="6" id="KW-0378">Hydrolase</keyword>
<reference evidence="9 10" key="1">
    <citation type="journal article" date="2008" name="Nature">
        <title>The genome of the choanoflagellate Monosiga brevicollis and the origin of metazoans.</title>
        <authorList>
            <consortium name="JGI Sequencing"/>
            <person name="King N."/>
            <person name="Westbrook M.J."/>
            <person name="Young S.L."/>
            <person name="Kuo A."/>
            <person name="Abedin M."/>
            <person name="Chapman J."/>
            <person name="Fairclough S."/>
            <person name="Hellsten U."/>
            <person name="Isogai Y."/>
            <person name="Letunic I."/>
            <person name="Marr M."/>
            <person name="Pincus D."/>
            <person name="Putnam N."/>
            <person name="Rokas A."/>
            <person name="Wright K.J."/>
            <person name="Zuzow R."/>
            <person name="Dirks W."/>
            <person name="Good M."/>
            <person name="Goodstein D."/>
            <person name="Lemons D."/>
            <person name="Li W."/>
            <person name="Lyons J.B."/>
            <person name="Morris A."/>
            <person name="Nichols S."/>
            <person name="Richter D.J."/>
            <person name="Salamov A."/>
            <person name="Bork P."/>
            <person name="Lim W.A."/>
            <person name="Manning G."/>
            <person name="Miller W.T."/>
            <person name="McGinnis W."/>
            <person name="Shapiro H."/>
            <person name="Tjian R."/>
            <person name="Grigoriev I.V."/>
            <person name="Rokhsar D."/>
        </authorList>
    </citation>
    <scope>NUCLEOTIDE SEQUENCE [LARGE SCALE GENOMIC DNA]</scope>
    <source>
        <strain evidence="10">MX1 / ATCC 50154</strain>
    </source>
</reference>
<dbReference type="STRING" id="81824.A9UW86"/>
<dbReference type="InterPro" id="IPR023214">
    <property type="entry name" value="HAD_sf"/>
</dbReference>
<dbReference type="PANTHER" id="PTHR13045">
    <property type="entry name" value="5'-NUCLEOTIDASE"/>
    <property type="match status" value="1"/>
</dbReference>
<evidence type="ECO:0000256" key="4">
    <source>
        <dbReference type="ARBA" id="ARBA00022723"/>
    </source>
</evidence>
<dbReference type="GO" id="GO:0000166">
    <property type="term" value="F:nucleotide binding"/>
    <property type="evidence" value="ECO:0007669"/>
    <property type="project" value="UniProtKB-KW"/>
</dbReference>
<gene>
    <name evidence="9" type="ORF">MONBRDRAFT_21372</name>
</gene>
<sequence length="306" mass="34749">MASLVAEAAQLIKGAPAFVHCRDADAVAALLANMRRDGPSKFQVIADFDYTLTRFRLDDGERSASTHACVEQSPQLGEDFAQRTRALFNKYYPIEVSDIPEEEKIPHMIAWWTSAHKLMMEYKLHRNHLKEMVKNSRLQLRGGTEQLFAACQSHDAPFHIFSAGLYDVIHAFLAHHNLEKLGMHVVSNMMSFDQDGFLTDFQGTLIHSLNKNSKALRDSPEWDRIKVIILPLAPVDWDNLGDVFMCKGLATTNCLRVGFLNDRAEERRAQYLDTYDIVIESDPDMSFVNELTDWILSASSEGRKTE</sequence>
<dbReference type="EC" id="3.1.3.5" evidence="3"/>
<dbReference type="AlphaFoldDB" id="A9UW86"/>
<dbReference type="GeneID" id="5889717"/>
<dbReference type="PANTHER" id="PTHR13045:SF0">
    <property type="entry name" value="7-METHYLGUANOSINE PHOSPHATE-SPECIFIC 5'-NUCLEOTIDASE"/>
    <property type="match status" value="1"/>
</dbReference>
<evidence type="ECO:0000256" key="2">
    <source>
        <dbReference type="ARBA" id="ARBA00008389"/>
    </source>
</evidence>